<accession>A0A0L6UYR0</accession>
<evidence type="ECO:0000313" key="2">
    <source>
        <dbReference type="Proteomes" id="UP000037035"/>
    </source>
</evidence>
<comment type="caution">
    <text evidence="1">The sequence shown here is derived from an EMBL/GenBank/DDBJ whole genome shotgun (WGS) entry which is preliminary data.</text>
</comment>
<dbReference type="VEuPathDB" id="FungiDB:VP01_3370g1"/>
<name>A0A0L6UYR0_9BASI</name>
<sequence>MSFLISVSTAAVYTKNTNDLTGLVHSCMHSVKQTHLRHLKKNSHHIPPPHANSKLTNYYSCKTLLIHKPGCSAQIAPLCFRKMMEKGIMDEASQALINRRSASLSAAWAWLDFTTADLIIRPSPRQKRLESERKANNERLKGAERVVEYSGSGSETVSFQVFRAVFWLRGFTELCGVFHKLLDFWGEFSEVYWNKVIKLWSYSASTEKKNLLNCLQLTCSMLQPIYWLNHSWRKVGVKLSKCFLQCSLLVITQPYNFIIEYHKDDAITEFQIITRKKNSHNITATLSQPIKYDKNNITINVGGSTCNPPTTFGSQDFDHMSTTQFIRMHIISIKIILPVVHMLPLAF</sequence>
<organism evidence="1 2">
    <name type="scientific">Puccinia sorghi</name>
    <dbReference type="NCBI Taxonomy" id="27349"/>
    <lineage>
        <taxon>Eukaryota</taxon>
        <taxon>Fungi</taxon>
        <taxon>Dikarya</taxon>
        <taxon>Basidiomycota</taxon>
        <taxon>Pucciniomycotina</taxon>
        <taxon>Pucciniomycetes</taxon>
        <taxon>Pucciniales</taxon>
        <taxon>Pucciniaceae</taxon>
        <taxon>Puccinia</taxon>
    </lineage>
</organism>
<dbReference type="AlphaFoldDB" id="A0A0L6UYR0"/>
<proteinExistence type="predicted"/>
<keyword evidence="2" id="KW-1185">Reference proteome</keyword>
<dbReference type="Proteomes" id="UP000037035">
    <property type="component" value="Unassembled WGS sequence"/>
</dbReference>
<protein>
    <submittedName>
        <fullName evidence="1">Uncharacterized protein</fullName>
    </submittedName>
</protein>
<reference evidence="1 2" key="1">
    <citation type="submission" date="2015-08" db="EMBL/GenBank/DDBJ databases">
        <title>Next Generation Sequencing and Analysis of the Genome of Puccinia sorghi L Schw, the Causal Agent of Maize Common Rust.</title>
        <authorList>
            <person name="Rochi L."/>
            <person name="Burguener G."/>
            <person name="Darino M."/>
            <person name="Turjanski A."/>
            <person name="Kreff E."/>
            <person name="Dieguez M.J."/>
            <person name="Sacco F."/>
        </authorList>
    </citation>
    <scope>NUCLEOTIDE SEQUENCE [LARGE SCALE GENOMIC DNA]</scope>
    <source>
        <strain evidence="1 2">RO10H11247</strain>
    </source>
</reference>
<evidence type="ECO:0000313" key="1">
    <source>
        <dbReference type="EMBL" id="KNZ53010.1"/>
    </source>
</evidence>
<gene>
    <name evidence="1" type="ORF">VP01_3370g1</name>
</gene>
<dbReference type="EMBL" id="LAVV01008358">
    <property type="protein sequence ID" value="KNZ53010.1"/>
    <property type="molecule type" value="Genomic_DNA"/>
</dbReference>